<evidence type="ECO:0000313" key="5">
    <source>
        <dbReference type="RefSeq" id="XP_039138896.1"/>
    </source>
</evidence>
<keyword evidence="1" id="KW-0472">Membrane</keyword>
<protein>
    <submittedName>
        <fullName evidence="5">Uncharacterized protein LOC120276239</fullName>
    </submittedName>
</protein>
<dbReference type="Pfam" id="PF13966">
    <property type="entry name" value="zf-RVT"/>
    <property type="match status" value="1"/>
</dbReference>
<evidence type="ECO:0000259" key="2">
    <source>
        <dbReference type="Pfam" id="PF13966"/>
    </source>
</evidence>
<name>A0AB40CFY8_DIOCR</name>
<gene>
    <name evidence="5" type="primary">LOC120276239</name>
</gene>
<keyword evidence="1" id="KW-0812">Transmembrane</keyword>
<dbReference type="Pfam" id="PF20073">
    <property type="entry name" value="DUF6469"/>
    <property type="match status" value="1"/>
</dbReference>
<dbReference type="RefSeq" id="XP_039138896.1">
    <property type="nucleotide sequence ID" value="XM_039282962.1"/>
</dbReference>
<accession>A0AB40CFY8</accession>
<dbReference type="Proteomes" id="UP001515500">
    <property type="component" value="Chromosome 14"/>
</dbReference>
<dbReference type="InterPro" id="IPR045529">
    <property type="entry name" value="DUF6469"/>
</dbReference>
<proteinExistence type="predicted"/>
<reference evidence="5" key="1">
    <citation type="submission" date="2025-08" db="UniProtKB">
        <authorList>
            <consortium name="RefSeq"/>
        </authorList>
    </citation>
    <scope>IDENTIFICATION</scope>
</reference>
<sequence length="600" mass="67909">MNVDIDLLSTSAVVIGDRWNEAQLEHIFGPNLNLQELSFNSIDPNSCNHWIWSPTSKHHKISTLVYHQLNQSLSLSDSWNGWRLLWKLNIAPRAKYFLWTLFHGRLSTSNFLYQMRLGPDNHCILCGHFSEMIDHLFWDCIKTKQVWAHLSLKVNTYIHFPSGFASGSWITDGILSKHLTSVVAATAWLLWKSQCDAIFHGVNINFPTIVCKALIHVQEFSSSNYNLLGYCAQSMVDTSLDDLFALGVALQTILDKQLSIKHVFVNTPATLNGLNDSNTVISWSYTLQISSIRSLLNALGSPSIHCIPIAWMTPAVNLATHGFSFSVLNLLLAGRDLPRWIMKAFVDSGFKFKLYFSFCFIFWLVVYFGALGSNKISPPGFSFSKGCEESSKQNASIDGKNEIYIPKRGDIFVLTDSRPKLVSDLIRNGRSYRIAIVSKGGDDDDEMPPDKYNISLSKSLDNDHFCDIGNSKTTFFVVYLLNIAASSRIWKAIDFELATERNLLLVKEVINTKLSIFKERKVPQSYVLGNIKEKMLAFNLNESQNNEDYVEKEFISLEYFVRRKFFENSSSLSQCLATLRTHLPSASVSEESSRDIVFAS</sequence>
<organism evidence="4 5">
    <name type="scientific">Dioscorea cayennensis subsp. rotundata</name>
    <name type="common">White Guinea yam</name>
    <name type="synonym">Dioscorea rotundata</name>
    <dbReference type="NCBI Taxonomy" id="55577"/>
    <lineage>
        <taxon>Eukaryota</taxon>
        <taxon>Viridiplantae</taxon>
        <taxon>Streptophyta</taxon>
        <taxon>Embryophyta</taxon>
        <taxon>Tracheophyta</taxon>
        <taxon>Spermatophyta</taxon>
        <taxon>Magnoliopsida</taxon>
        <taxon>Liliopsida</taxon>
        <taxon>Dioscoreales</taxon>
        <taxon>Dioscoreaceae</taxon>
        <taxon>Dioscorea</taxon>
    </lineage>
</organism>
<dbReference type="GeneID" id="120276239"/>
<evidence type="ECO:0000313" key="4">
    <source>
        <dbReference type="Proteomes" id="UP001515500"/>
    </source>
</evidence>
<feature type="domain" description="Reverse transcriptase zinc-binding" evidence="2">
    <location>
        <begin position="66"/>
        <end position="147"/>
    </location>
</feature>
<evidence type="ECO:0000256" key="1">
    <source>
        <dbReference type="SAM" id="Phobius"/>
    </source>
</evidence>
<evidence type="ECO:0000259" key="3">
    <source>
        <dbReference type="Pfam" id="PF20073"/>
    </source>
</evidence>
<keyword evidence="4" id="KW-1185">Reference proteome</keyword>
<dbReference type="InterPro" id="IPR026960">
    <property type="entry name" value="RVT-Znf"/>
</dbReference>
<dbReference type="AlphaFoldDB" id="A0AB40CFY8"/>
<feature type="transmembrane region" description="Helical" evidence="1">
    <location>
        <begin position="354"/>
        <end position="372"/>
    </location>
</feature>
<keyword evidence="1" id="KW-1133">Transmembrane helix</keyword>
<feature type="domain" description="DUF6469" evidence="3">
    <location>
        <begin position="394"/>
        <end position="494"/>
    </location>
</feature>
<feature type="transmembrane region" description="Helical" evidence="1">
    <location>
        <begin position="309"/>
        <end position="333"/>
    </location>
</feature>